<proteinExistence type="predicted"/>
<dbReference type="HOGENOM" id="CLU_2144032_0_0_11"/>
<gene>
    <name evidence="1" type="ORF">SacmaDRAFT_5330</name>
</gene>
<protein>
    <submittedName>
        <fullName evidence="1">Uncharacterized protein</fullName>
    </submittedName>
</protein>
<evidence type="ECO:0000313" key="1">
    <source>
        <dbReference type="EMBL" id="EHR53475.1"/>
    </source>
</evidence>
<dbReference type="STRING" id="882083.SacmaDRAFT_5330"/>
<dbReference type="AlphaFoldDB" id="H5X707"/>
<dbReference type="EMBL" id="CM001439">
    <property type="protein sequence ID" value="EHR53475.1"/>
    <property type="molecule type" value="Genomic_DNA"/>
</dbReference>
<name>H5X707_9PSEU</name>
<organism evidence="1 2">
    <name type="scientific">Saccharomonospora marina XMU15</name>
    <dbReference type="NCBI Taxonomy" id="882083"/>
    <lineage>
        <taxon>Bacteria</taxon>
        <taxon>Bacillati</taxon>
        <taxon>Actinomycetota</taxon>
        <taxon>Actinomycetes</taxon>
        <taxon>Pseudonocardiales</taxon>
        <taxon>Pseudonocardiaceae</taxon>
        <taxon>Saccharomonospora</taxon>
    </lineage>
</organism>
<accession>H5X707</accession>
<keyword evidence="2" id="KW-1185">Reference proteome</keyword>
<evidence type="ECO:0000313" key="2">
    <source>
        <dbReference type="Proteomes" id="UP000004926"/>
    </source>
</evidence>
<reference evidence="1 2" key="1">
    <citation type="journal article" date="2012" name="Stand. Genomic Sci.">
        <title>Genome sequence of the ocean sediment bacterium Saccharomonospora marina type strain (XMU15(T)).</title>
        <authorList>
            <person name="Klenk H.P."/>
            <person name="Lu M."/>
            <person name="Lucas S."/>
            <person name="Lapidus A."/>
            <person name="Copeland A."/>
            <person name="Pitluck S."/>
            <person name="Goodwin L.A."/>
            <person name="Han C."/>
            <person name="Tapia R."/>
            <person name="Brambilla E.M."/>
            <person name="Potter G."/>
            <person name="Land M."/>
            <person name="Ivanova N."/>
            <person name="Rohde M."/>
            <person name="Goker M."/>
            <person name="Detter J.C."/>
            <person name="Li W.J."/>
            <person name="Kyrpides N.C."/>
            <person name="Woyke T."/>
        </authorList>
    </citation>
    <scope>NUCLEOTIDE SEQUENCE [LARGE SCALE GENOMIC DNA]</scope>
    <source>
        <strain evidence="1 2">XMU15</strain>
    </source>
</reference>
<dbReference type="Proteomes" id="UP000004926">
    <property type="component" value="Chromosome"/>
</dbReference>
<sequence length="112" mass="12420">MRKIWRRRFRVRSQNRGVCTARKVRPRAAPAGDIRNVAESIDLTLPDFANVPGFKPVIGRIQHLTALMSPPPDGVCNTLCGATVRVTDMDGTTVPVGFGCFTCALEFVEEYR</sequence>